<dbReference type="GO" id="GO:0042910">
    <property type="term" value="F:xenobiotic transmembrane transporter activity"/>
    <property type="evidence" value="ECO:0007669"/>
    <property type="project" value="TreeGrafter"/>
</dbReference>
<dbReference type="Gene3D" id="3.30.70.1320">
    <property type="entry name" value="Multidrug efflux transporter AcrB pore domain like"/>
    <property type="match status" value="1"/>
</dbReference>
<gene>
    <name evidence="2" type="ORF">TST_1761</name>
</gene>
<dbReference type="PANTHER" id="PTHR32063:SF16">
    <property type="entry name" value="CATION EFFLUX SYSTEM (ACRB_ACRD_ACRF FAMILY)"/>
    <property type="match status" value="1"/>
</dbReference>
<dbReference type="OrthoDB" id="9757876at2"/>
<dbReference type="PRINTS" id="PR00702">
    <property type="entry name" value="ACRIFLAVINRP"/>
</dbReference>
<dbReference type="InterPro" id="IPR001036">
    <property type="entry name" value="Acrflvin-R"/>
</dbReference>
<keyword evidence="1" id="KW-0812">Transmembrane</keyword>
<dbReference type="RefSeq" id="WP_068550706.1">
    <property type="nucleotide sequence ID" value="NZ_AP013035.1"/>
</dbReference>
<dbReference type="KEGG" id="ttk:TST_1761"/>
<keyword evidence="1" id="KW-1133">Transmembrane helix</keyword>
<reference evidence="3" key="1">
    <citation type="journal article" date="2018" name="Science">
        <title>A primordial and reversible TCA cycle in a facultatively chemolithoautotrophic thermophile.</title>
        <authorList>
            <person name="Nunoura T."/>
            <person name="Chikaraishi Y."/>
            <person name="Izaki R."/>
            <person name="Suwa T."/>
            <person name="Sato T."/>
            <person name="Harada T."/>
            <person name="Mori K."/>
            <person name="Kato Y."/>
            <person name="Miyazaki M."/>
            <person name="Shimamura S."/>
            <person name="Yanagawa K."/>
            <person name="Shuto A."/>
            <person name="Ohkouchi N."/>
            <person name="Fujita N."/>
            <person name="Takaki Y."/>
            <person name="Atomi H."/>
            <person name="Takai K."/>
        </authorList>
    </citation>
    <scope>NUCLEOTIDE SEQUENCE [LARGE SCALE GENOMIC DNA]</scope>
    <source>
        <strain evidence="3">DSM 17441 / JCM 13301 / NBRC 103674 / ABI70S6</strain>
    </source>
</reference>
<feature type="transmembrane region" description="Helical" evidence="1">
    <location>
        <begin position="958"/>
        <end position="985"/>
    </location>
</feature>
<protein>
    <submittedName>
        <fullName evidence="2">RND family efflux transporter inner membrane protein</fullName>
    </submittedName>
</protein>
<dbReference type="SUPFAM" id="SSF82866">
    <property type="entry name" value="Multidrug efflux transporter AcrB transmembrane domain"/>
    <property type="match status" value="2"/>
</dbReference>
<feature type="transmembrane region" description="Helical" evidence="1">
    <location>
        <begin position="919"/>
        <end position="938"/>
    </location>
</feature>
<feature type="transmembrane region" description="Helical" evidence="1">
    <location>
        <begin position="364"/>
        <end position="383"/>
    </location>
</feature>
<organism evidence="2 3">
    <name type="scientific">Thermosulfidibacter takaii (strain DSM 17441 / JCM 13301 / NBRC 103674 / ABI70S6)</name>
    <dbReference type="NCBI Taxonomy" id="1298851"/>
    <lineage>
        <taxon>Bacteria</taxon>
        <taxon>Pseudomonadati</taxon>
        <taxon>Thermosulfidibacterota</taxon>
        <taxon>Thermosulfidibacteria</taxon>
        <taxon>Thermosulfidibacterales</taxon>
        <taxon>Thermosulfidibacteraceae</taxon>
    </lineage>
</organism>
<dbReference type="SUPFAM" id="SSF82714">
    <property type="entry name" value="Multidrug efflux transporter AcrB TolC docking domain, DN and DC subdomains"/>
    <property type="match status" value="2"/>
</dbReference>
<dbReference type="Gene3D" id="3.30.2090.10">
    <property type="entry name" value="Multidrug efflux transporter AcrB TolC docking domain, DN and DC subdomains"/>
    <property type="match status" value="2"/>
</dbReference>
<dbReference type="PANTHER" id="PTHR32063">
    <property type="match status" value="1"/>
</dbReference>
<keyword evidence="3" id="KW-1185">Reference proteome</keyword>
<evidence type="ECO:0000256" key="1">
    <source>
        <dbReference type="SAM" id="Phobius"/>
    </source>
</evidence>
<dbReference type="InterPro" id="IPR027463">
    <property type="entry name" value="AcrB_DN_DC_subdom"/>
</dbReference>
<name>A0A0S3QW38_THET7</name>
<feature type="transmembrane region" description="Helical" evidence="1">
    <location>
        <begin position="500"/>
        <end position="520"/>
    </location>
</feature>
<feature type="transmembrane region" description="Helical" evidence="1">
    <location>
        <begin position="1020"/>
        <end position="1040"/>
    </location>
</feature>
<dbReference type="Proteomes" id="UP000063234">
    <property type="component" value="Chromosome"/>
</dbReference>
<accession>A0A0S3QW38</accession>
<dbReference type="STRING" id="1298851.TST_1761"/>
<dbReference type="GO" id="GO:0005886">
    <property type="term" value="C:plasma membrane"/>
    <property type="evidence" value="ECO:0007669"/>
    <property type="project" value="TreeGrafter"/>
</dbReference>
<dbReference type="Gene3D" id="3.30.70.1430">
    <property type="entry name" value="Multidrug efflux transporter AcrB pore domain"/>
    <property type="match status" value="2"/>
</dbReference>
<proteinExistence type="predicted"/>
<feature type="transmembrane region" description="Helical" evidence="1">
    <location>
        <begin position="28"/>
        <end position="45"/>
    </location>
</feature>
<dbReference type="EMBL" id="AP013035">
    <property type="protein sequence ID" value="BAT72545.1"/>
    <property type="molecule type" value="Genomic_DNA"/>
</dbReference>
<feature type="transmembrane region" description="Helical" evidence="1">
    <location>
        <begin position="389"/>
        <end position="409"/>
    </location>
</feature>
<feature type="transmembrane region" description="Helical" evidence="1">
    <location>
        <begin position="468"/>
        <end position="488"/>
    </location>
</feature>
<evidence type="ECO:0000313" key="3">
    <source>
        <dbReference type="Proteomes" id="UP000063234"/>
    </source>
</evidence>
<dbReference type="Gene3D" id="3.30.70.1440">
    <property type="entry name" value="Multidrug efflux transporter AcrB pore domain"/>
    <property type="match status" value="1"/>
</dbReference>
<dbReference type="AlphaFoldDB" id="A0A0S3QW38"/>
<keyword evidence="1" id="KW-0472">Membrane</keyword>
<dbReference type="Gene3D" id="1.20.1640.10">
    <property type="entry name" value="Multidrug efflux transporter AcrB transmembrane domain"/>
    <property type="match status" value="2"/>
</dbReference>
<feature type="transmembrane region" description="Helical" evidence="1">
    <location>
        <begin position="555"/>
        <end position="576"/>
    </location>
</feature>
<dbReference type="Pfam" id="PF00873">
    <property type="entry name" value="ACR_tran"/>
    <property type="match status" value="1"/>
</dbReference>
<sequence>MNNEKKHPALHHTGFISKITETFVDSKLTPIIIVFTLLLGIFAVINTPSEEEPQIVVPMIDIFVSMPGTSPKEIEQRVIGPMEKLLWEIPGVEYVYSTAYRGKALVVVRYFVGEDPEKSLVKTYDKLYSHFDWIPPGCSKPLLKLRTIDDVPFLVLTFWGENYDGYTLRKIAARVNDEVRTIFGISETTIIGGLKREVRVEVDPEKLANLGLDLVDLKNMLFAQNQADYLGVFFKNDTEFSVKLNNFFASKKDVEYTVIKVVDGKPVFLKDVAKIIDGPEEPQSYVLFGIGKAGKAKNLEGYIGEVYPAVSLAIAKRKGKNATKLANKVLAKVESLKGTIIPKDVHITVTRNYGETAKEKSDELLEHLLIATGAVVILVALFLGIRASLVVSVAVPVTLAITLFIYYIYGYTLNRVTLFALIFCIGLLVDDPIVDVENIVRHVRMPENKGKDFKRLIVDAVNEVRSPLILATFTVIFAILPMAFVRGLMGPYMRPMPIGASVAMLFSMIVAFVITPWTAYHFLSKEKEAFKGEKEDIFTKWYRWMMGHLIRDWKWRWSFLGLVFVLLVASCSLFFFKAVYVKMLPFDNKSEFQVIIDMPEGASLEKTAKVAEEIGQYLAKQPWVTDYQLYIGTAAPFNFNGLVRHYYLRRGSNVADIQVNLLPKHERKLQSHDIAKLVRPGVQKIAAKYGARAKVVEVPPGPPVLSTLVAEVYGPNYEKQIELARKILGIFDHTPGVVDTDWYMTDPQPEYRIVVERDKALSMGLTPARVFEVLKAALSGERVGLVHIPEAKEDVYLVLKYPEPRRSGLPELLSIKIKSLSGKLVSLAEIARIEKKTIEHPIYHKNLKPVVYVTGDVAGKEESPVYAMLKINKALDKLKAPDGQKTDVFYTKQPPNNMLKYGIKWDGEWQITYEVFRDLGLAFAAVLVLIYMLVVGWFRSYSVPLTIMVPIPLSLIGIVPAHALAGAFFTATSMIGFIAGAGIVVRNSIILADFIELRLAEGMPLEEAVIDAGAVRFRPMLLTAMSVVVGSSVILLDPIFNGLAISLMAGEVASTLFSRMVVPIMYYLDHKWKQMGRPVL</sequence>
<evidence type="ECO:0000313" key="2">
    <source>
        <dbReference type="EMBL" id="BAT72545.1"/>
    </source>
</evidence>
<dbReference type="SUPFAM" id="SSF82693">
    <property type="entry name" value="Multidrug efflux transporter AcrB pore domain, PN1, PN2, PC1 and PC2 subdomains"/>
    <property type="match status" value="3"/>
</dbReference>
<dbReference type="PATRIC" id="fig|1298851.3.peg.1840"/>